<keyword evidence="3" id="KW-0963">Cytoplasm</keyword>
<keyword evidence="6" id="KW-0498">Mitosis</keyword>
<keyword evidence="9" id="KW-0131">Cell cycle</keyword>
<evidence type="ECO:0000256" key="2">
    <source>
        <dbReference type="ARBA" id="ARBA00005479"/>
    </source>
</evidence>
<accession>A0A7K6FYB4</accession>
<evidence type="ECO:0000256" key="6">
    <source>
        <dbReference type="ARBA" id="ARBA00022776"/>
    </source>
</evidence>
<keyword evidence="8" id="KW-0206">Cytoskeleton</keyword>
<dbReference type="GO" id="GO:0051301">
    <property type="term" value="P:cell division"/>
    <property type="evidence" value="ECO:0007669"/>
    <property type="project" value="UniProtKB-KW"/>
</dbReference>
<dbReference type="GO" id="GO:0007098">
    <property type="term" value="P:centrosome cycle"/>
    <property type="evidence" value="ECO:0007669"/>
    <property type="project" value="TreeGrafter"/>
</dbReference>
<evidence type="ECO:0000313" key="12">
    <source>
        <dbReference type="Proteomes" id="UP000557315"/>
    </source>
</evidence>
<organism evidence="11 12">
    <name type="scientific">Daphoenositta chrysoptera</name>
    <name type="common">varied sittella</name>
    <dbReference type="NCBI Taxonomy" id="254528"/>
    <lineage>
        <taxon>Eukaryota</taxon>
        <taxon>Metazoa</taxon>
        <taxon>Chordata</taxon>
        <taxon>Craniata</taxon>
        <taxon>Vertebrata</taxon>
        <taxon>Euteleostomi</taxon>
        <taxon>Archelosauria</taxon>
        <taxon>Archosauria</taxon>
        <taxon>Dinosauria</taxon>
        <taxon>Saurischia</taxon>
        <taxon>Theropoda</taxon>
        <taxon>Coelurosauria</taxon>
        <taxon>Aves</taxon>
        <taxon>Neognathae</taxon>
        <taxon>Neoaves</taxon>
        <taxon>Telluraves</taxon>
        <taxon>Australaves</taxon>
        <taxon>Passeriformes</taxon>
        <taxon>Corvoidea</taxon>
        <taxon>Pachycephalidae</taxon>
        <taxon>Daphoenositta</taxon>
    </lineage>
</organism>
<dbReference type="GO" id="GO:0051225">
    <property type="term" value="P:spindle assembly"/>
    <property type="evidence" value="ECO:0007669"/>
    <property type="project" value="InterPro"/>
</dbReference>
<keyword evidence="5" id="KW-0493">Microtubule</keyword>
<dbReference type="GO" id="GO:0005819">
    <property type="term" value="C:spindle"/>
    <property type="evidence" value="ECO:0007669"/>
    <property type="project" value="UniProtKB-SubCell"/>
</dbReference>
<name>A0A7K6FYB4_9CORV</name>
<proteinExistence type="inferred from homology"/>
<dbReference type="PRINTS" id="PR02087">
    <property type="entry name" value="HAUSAUGMINL1"/>
</dbReference>
<dbReference type="InterPro" id="IPR026243">
    <property type="entry name" value="HAUS1"/>
</dbReference>
<evidence type="ECO:0000256" key="1">
    <source>
        <dbReference type="ARBA" id="ARBA00004186"/>
    </source>
</evidence>
<feature type="coiled-coil region" evidence="10">
    <location>
        <begin position="110"/>
        <end position="235"/>
    </location>
</feature>
<evidence type="ECO:0000256" key="5">
    <source>
        <dbReference type="ARBA" id="ARBA00022701"/>
    </source>
</evidence>
<comment type="caution">
    <text evidence="11">The sequence shown here is derived from an EMBL/GenBank/DDBJ whole genome shotgun (WGS) entry which is preliminary data.</text>
</comment>
<dbReference type="PANTHER" id="PTHR31570:SF1">
    <property type="entry name" value="HAUS AUGMIN-LIKE COMPLEX SUBUNIT 1"/>
    <property type="match status" value="1"/>
</dbReference>
<sequence length="246" mass="27973">QVTLWLKKIYGGRCVPEYEVNERTVDILHEVMECNEERDRDVSLLIEDMKDQVTKYETEAKYWQDILGESLGLSVGSLSQEATTDLNDLVECALALELEDTSLASFYGAISHMTSELFEAESKNQEMELKLKTLEKKLTSALMLEKQLEKDINIVKESQKAQNARAESRSKNLKFLESKSEDLKIKIRAAEKKLIATGLDQSLTHEALVKSSEELAALQKEIEPLKEEREAYDDLPPVIIYSTVLL</sequence>
<evidence type="ECO:0000256" key="9">
    <source>
        <dbReference type="ARBA" id="ARBA00023306"/>
    </source>
</evidence>
<dbReference type="AlphaFoldDB" id="A0A7K6FYB4"/>
<evidence type="ECO:0000256" key="8">
    <source>
        <dbReference type="ARBA" id="ARBA00023212"/>
    </source>
</evidence>
<keyword evidence="7 10" id="KW-0175">Coiled coil</keyword>
<comment type="subcellular location">
    <subcellularLocation>
        <location evidence="1">Cytoplasm</location>
        <location evidence="1">Cytoskeleton</location>
        <location evidence="1">Spindle</location>
    </subcellularLocation>
</comment>
<dbReference type="Pfam" id="PF25762">
    <property type="entry name" value="HAUS1"/>
    <property type="match status" value="1"/>
</dbReference>
<dbReference type="Proteomes" id="UP000557315">
    <property type="component" value="Unassembled WGS sequence"/>
</dbReference>
<evidence type="ECO:0000256" key="3">
    <source>
        <dbReference type="ARBA" id="ARBA00022490"/>
    </source>
</evidence>
<protein>
    <submittedName>
        <fullName evidence="11">HAUS1 protein</fullName>
    </submittedName>
</protein>
<feature type="non-terminal residue" evidence="11">
    <location>
        <position position="1"/>
    </location>
</feature>
<dbReference type="GO" id="GO:0005874">
    <property type="term" value="C:microtubule"/>
    <property type="evidence" value="ECO:0007669"/>
    <property type="project" value="UniProtKB-KW"/>
</dbReference>
<evidence type="ECO:0000256" key="4">
    <source>
        <dbReference type="ARBA" id="ARBA00022618"/>
    </source>
</evidence>
<dbReference type="EMBL" id="VZRO01007208">
    <property type="protein sequence ID" value="NWV56022.1"/>
    <property type="molecule type" value="Genomic_DNA"/>
</dbReference>
<keyword evidence="4" id="KW-0132">Cell division</keyword>
<evidence type="ECO:0000313" key="11">
    <source>
        <dbReference type="EMBL" id="NWV56022.1"/>
    </source>
</evidence>
<gene>
    <name evidence="11" type="primary">Haus1</name>
    <name evidence="11" type="ORF">DAPCHR_R13003</name>
</gene>
<comment type="similarity">
    <text evidence="2">Belongs to the HAUS1 family.</text>
</comment>
<evidence type="ECO:0000256" key="7">
    <source>
        <dbReference type="ARBA" id="ARBA00023054"/>
    </source>
</evidence>
<dbReference type="PANTHER" id="PTHR31570">
    <property type="entry name" value="HAUS AUGMIN-LIKE COMPLEX SUBUNIT 1"/>
    <property type="match status" value="1"/>
</dbReference>
<keyword evidence="12" id="KW-1185">Reference proteome</keyword>
<evidence type="ECO:0000256" key="10">
    <source>
        <dbReference type="SAM" id="Coils"/>
    </source>
</evidence>
<dbReference type="GO" id="GO:0005829">
    <property type="term" value="C:cytosol"/>
    <property type="evidence" value="ECO:0007669"/>
    <property type="project" value="TreeGrafter"/>
</dbReference>
<feature type="non-terminal residue" evidence="11">
    <location>
        <position position="246"/>
    </location>
</feature>
<dbReference type="GO" id="GO:0070652">
    <property type="term" value="C:HAUS complex"/>
    <property type="evidence" value="ECO:0007669"/>
    <property type="project" value="InterPro"/>
</dbReference>
<reference evidence="11 12" key="1">
    <citation type="submission" date="2019-09" db="EMBL/GenBank/DDBJ databases">
        <title>Bird 10,000 Genomes (B10K) Project - Family phase.</title>
        <authorList>
            <person name="Zhang G."/>
        </authorList>
    </citation>
    <scope>NUCLEOTIDE SEQUENCE [LARGE SCALE GENOMIC DNA]</scope>
    <source>
        <strain evidence="11">B10K-DU-029-47</strain>
        <tissue evidence="11">Heart</tissue>
    </source>
</reference>